<gene>
    <name evidence="16" type="ORF">SAMN04488131_11837</name>
</gene>
<dbReference type="RefSeq" id="WP_091208118.1">
    <property type="nucleotide sequence ID" value="NZ_FONQ01000018.1"/>
</dbReference>
<comment type="subcellular location">
    <subcellularLocation>
        <location evidence="1">Cell outer membrane</location>
    </subcellularLocation>
    <subcellularLocation>
        <location evidence="2">Membrane</location>
        <topology evidence="2">Lipid-anchor</topology>
    </subcellularLocation>
</comment>
<keyword evidence="6" id="KW-0446">Lipid-binding</keyword>
<evidence type="ECO:0000256" key="5">
    <source>
        <dbReference type="ARBA" id="ARBA00022729"/>
    </source>
</evidence>
<keyword evidence="5 13" id="KW-0732">Signal</keyword>
<evidence type="ECO:0000313" key="16">
    <source>
        <dbReference type="EMBL" id="SFF38177.1"/>
    </source>
</evidence>
<evidence type="ECO:0000256" key="4">
    <source>
        <dbReference type="ARBA" id="ARBA00011738"/>
    </source>
</evidence>
<dbReference type="InterPro" id="IPR000566">
    <property type="entry name" value="Lipocln_cytosolic_FA-bd_dom"/>
</dbReference>
<evidence type="ECO:0000256" key="13">
    <source>
        <dbReference type="PIRNR" id="PIRNR036893"/>
    </source>
</evidence>
<comment type="subunit">
    <text evidence="4">Homodimer.</text>
</comment>
<evidence type="ECO:0000256" key="8">
    <source>
        <dbReference type="ARBA" id="ARBA00023139"/>
    </source>
</evidence>
<keyword evidence="9" id="KW-0998">Cell outer membrane</keyword>
<dbReference type="InterPro" id="IPR012674">
    <property type="entry name" value="Calycin"/>
</dbReference>
<feature type="chain" id="PRO_5013435245" description="Outer membrane lipoprotein Blc" evidence="13">
    <location>
        <begin position="27"/>
        <end position="178"/>
    </location>
</feature>
<keyword evidence="7" id="KW-0472">Membrane</keyword>
<evidence type="ECO:0000256" key="7">
    <source>
        <dbReference type="ARBA" id="ARBA00023136"/>
    </source>
</evidence>
<dbReference type="InterPro" id="IPR002446">
    <property type="entry name" value="Lipocalin_bac"/>
</dbReference>
<dbReference type="Gene3D" id="2.40.128.20">
    <property type="match status" value="1"/>
</dbReference>
<evidence type="ECO:0000259" key="15">
    <source>
        <dbReference type="Pfam" id="PF08212"/>
    </source>
</evidence>
<organism evidence="16 17">
    <name type="scientific">Flavobacterium xueshanense</name>
    <dbReference type="NCBI Taxonomy" id="935223"/>
    <lineage>
        <taxon>Bacteria</taxon>
        <taxon>Pseudomonadati</taxon>
        <taxon>Bacteroidota</taxon>
        <taxon>Flavobacteriia</taxon>
        <taxon>Flavobacteriales</taxon>
        <taxon>Flavobacteriaceae</taxon>
        <taxon>Flavobacterium</taxon>
    </lineage>
</organism>
<feature type="lipid moiety-binding region" description="N-palmitoyl cysteine" evidence="14">
    <location>
        <position position="24"/>
    </location>
</feature>
<dbReference type="GO" id="GO:0008289">
    <property type="term" value="F:lipid binding"/>
    <property type="evidence" value="ECO:0007669"/>
    <property type="project" value="UniProtKB-KW"/>
</dbReference>
<evidence type="ECO:0000256" key="3">
    <source>
        <dbReference type="ARBA" id="ARBA00006889"/>
    </source>
</evidence>
<proteinExistence type="inferred from homology"/>
<comment type="function">
    <text evidence="11">Involved in the storage or transport of lipids necessary for membrane maintenance under stressful conditions. Displays a binding preference for lysophospholipids.</text>
</comment>
<dbReference type="EMBL" id="FONQ01000018">
    <property type="protein sequence ID" value="SFF38177.1"/>
    <property type="molecule type" value="Genomic_DNA"/>
</dbReference>
<dbReference type="PRINTS" id="PR01171">
    <property type="entry name" value="BCTLIPOCALIN"/>
</dbReference>
<evidence type="ECO:0000256" key="11">
    <source>
        <dbReference type="ARBA" id="ARBA00057024"/>
    </source>
</evidence>
<evidence type="ECO:0000256" key="14">
    <source>
        <dbReference type="PIRSR" id="PIRSR036893-52"/>
    </source>
</evidence>
<dbReference type="AlphaFoldDB" id="A0A1I2IAP3"/>
<feature type="lipid moiety-binding region" description="S-diacylglycerol cysteine" evidence="14">
    <location>
        <position position="24"/>
    </location>
</feature>
<dbReference type="PIRSF" id="PIRSF036893">
    <property type="entry name" value="Lipocalin_ApoD"/>
    <property type="match status" value="1"/>
</dbReference>
<dbReference type="CDD" id="cd19438">
    <property type="entry name" value="lipocalin_Blc-like"/>
    <property type="match status" value="1"/>
</dbReference>
<comment type="similarity">
    <text evidence="3 13">Belongs to the calycin superfamily. Lipocalin family.</text>
</comment>
<dbReference type="OrthoDB" id="594739at2"/>
<accession>A0A1I2IAP3</accession>
<dbReference type="GO" id="GO:0006950">
    <property type="term" value="P:response to stress"/>
    <property type="evidence" value="ECO:0007669"/>
    <property type="project" value="UniProtKB-ARBA"/>
</dbReference>
<reference evidence="17" key="1">
    <citation type="submission" date="2016-10" db="EMBL/GenBank/DDBJ databases">
        <authorList>
            <person name="Varghese N."/>
            <person name="Submissions S."/>
        </authorList>
    </citation>
    <scope>NUCLEOTIDE SEQUENCE [LARGE SCALE GENOMIC DNA]</scope>
    <source>
        <strain evidence="17">CGMCC 1.9227</strain>
    </source>
</reference>
<evidence type="ECO:0000256" key="9">
    <source>
        <dbReference type="ARBA" id="ARBA00023237"/>
    </source>
</evidence>
<name>A0A1I2IAP3_9FLAO</name>
<dbReference type="InterPro" id="IPR022271">
    <property type="entry name" value="Lipocalin_ApoD"/>
</dbReference>
<evidence type="ECO:0000256" key="1">
    <source>
        <dbReference type="ARBA" id="ARBA00004442"/>
    </source>
</evidence>
<evidence type="ECO:0000256" key="12">
    <source>
        <dbReference type="ARBA" id="ARBA00071217"/>
    </source>
</evidence>
<feature type="domain" description="Lipocalin/cytosolic fatty-acid binding" evidence="15">
    <location>
        <begin position="38"/>
        <end position="176"/>
    </location>
</feature>
<feature type="signal peptide" evidence="13">
    <location>
        <begin position="1"/>
        <end position="26"/>
    </location>
</feature>
<keyword evidence="10 14" id="KW-0449">Lipoprotein</keyword>
<sequence>MKNKILVLGSLTLLSASLLVMNSCNSLPKGLKTIQDFDKNKYLGSWYEIARLDFVFEKNLNNTTAEYSLNEDGSIKVVNRGYNFIKNKYVASTGKVKFAGDSNEGKLKVSFFGPFYSGYNIIALDSDYKYALVAGESLKYLWLLSREKTMPNNIKETYLKTAKDLGYNTSELIWVKHN</sequence>
<keyword evidence="8 14" id="KW-0564">Palmitate</keyword>
<dbReference type="PROSITE" id="PS00213">
    <property type="entry name" value="LIPOCALIN"/>
    <property type="match status" value="1"/>
</dbReference>
<evidence type="ECO:0000256" key="10">
    <source>
        <dbReference type="ARBA" id="ARBA00023288"/>
    </source>
</evidence>
<dbReference type="InterPro" id="IPR022272">
    <property type="entry name" value="Lipocalin_CS"/>
</dbReference>
<evidence type="ECO:0000313" key="17">
    <source>
        <dbReference type="Proteomes" id="UP000198596"/>
    </source>
</evidence>
<dbReference type="InterPro" id="IPR047202">
    <property type="entry name" value="Lipocalin_Blc-like_dom"/>
</dbReference>
<protein>
    <recommendedName>
        <fullName evidence="12">Outer membrane lipoprotein Blc</fullName>
    </recommendedName>
</protein>
<dbReference type="PANTHER" id="PTHR10612">
    <property type="entry name" value="APOLIPOPROTEIN D"/>
    <property type="match status" value="1"/>
</dbReference>
<dbReference type="Proteomes" id="UP000198596">
    <property type="component" value="Unassembled WGS sequence"/>
</dbReference>
<dbReference type="PANTHER" id="PTHR10612:SF34">
    <property type="entry name" value="APOLIPOPROTEIN D"/>
    <property type="match status" value="1"/>
</dbReference>
<keyword evidence="17" id="KW-1185">Reference proteome</keyword>
<dbReference type="Pfam" id="PF08212">
    <property type="entry name" value="Lipocalin_2"/>
    <property type="match status" value="1"/>
</dbReference>
<dbReference type="GO" id="GO:0009279">
    <property type="term" value="C:cell outer membrane"/>
    <property type="evidence" value="ECO:0007669"/>
    <property type="project" value="UniProtKB-SubCell"/>
</dbReference>
<evidence type="ECO:0000256" key="2">
    <source>
        <dbReference type="ARBA" id="ARBA00004635"/>
    </source>
</evidence>
<dbReference type="SUPFAM" id="SSF50814">
    <property type="entry name" value="Lipocalins"/>
    <property type="match status" value="1"/>
</dbReference>
<dbReference type="FunFam" id="2.40.128.20:FF:000002">
    <property type="entry name" value="Outer membrane lipoprotein Blc"/>
    <property type="match status" value="1"/>
</dbReference>
<evidence type="ECO:0000256" key="6">
    <source>
        <dbReference type="ARBA" id="ARBA00023121"/>
    </source>
</evidence>